<sequence>MSPSKRRNRPLVVSCAFALSEAYFGSCAPALAQLLLTGRVDIWSAYWGLDELDRQRVGDLLRHRGDDLASIEVFNKAVRELGGAGELEGYRLVEATVSAIHGLPPRDHADRLLAQLADLRNRPMLPIAKPGRYLTTLRTTRVGDGPALAEASFDLTDLRPHRSVPLSVRTAPHVEAVDISVDDLRKMAGRIDAARGESHRQDRMDAVFTNLLSADGKPVTDTLRVRSGGVIQSLLAPTGFGKSILLEVVGALAAEKSLSVALVVPSRVNALTLAHQIETNLTLLGIDGSCAPLVSPRGVMKDAEKIAKLGGAFADWVYERLSYGCALSAATETEESVDAWAPGREPCRDLRFRHRHGRRYACPWRDTCGKFRLSRDAVTADVVVTAHATFSSGIMHVPLDSGHETSDQLAVEGFLMRRCQLIVIDEVDQFQRSVIGKSARHLELAKGRRSTPIHRLDDEFRNIFGHVLPESDGEVRAILSDLRLLSENYIANLTKGWMPPVRQTKRSYRTDHWLVPRGNDAWITARLLGLPDKGRPVTQDEVEGLHALFGGPDARPVAALPLANLGEEAAAGARTRITASLIAISGGCRVGILMEHKTALSEALQSVVTDESLRGRLVDRLIRRAHLEPLRRKLSELFYHTPHLGSLGAEAAETVAEALGGFTRWDAMPASPLGRLFFAFKERFDADNPEQSALSVAAFGGDPHGYVRYLGELTARGHARMPRAVLGLSATSFFPGAPHHHVLTEPTWFVPDTDSSGVTIHDARVYTTETAVRISGVQGRQRELNLSEIGEGLYRLKLGNRLRDLRDQRVSRGTPGRDRILVATTSYDSVLTLAEGMIRAGAPHGSLCLLSRSNREFAVRDPRWHVLSADQVEQFPATGADILIAPLAVVERGANILDGGVSALGAIYMVVRPVPILDEPAELLAHISHRLWADTLGSEPDSRDALARLEERMKQAGLHFDEIVRSAQYFRALPEWVQLGIVAEIMIGLIQLVGRARRGGTPGEVYLVDDAFFDAAGRSDLPHLIGRIRDTWESTGQLDRLLNLYGPTLQSFFEFAGRMIRTTSTETPDDDH</sequence>
<dbReference type="Proteomes" id="UP001500630">
    <property type="component" value="Unassembled WGS sequence"/>
</dbReference>
<organism evidence="1 2">
    <name type="scientific">Nonomuraea rosea</name>
    <dbReference type="NCBI Taxonomy" id="638574"/>
    <lineage>
        <taxon>Bacteria</taxon>
        <taxon>Bacillati</taxon>
        <taxon>Actinomycetota</taxon>
        <taxon>Actinomycetes</taxon>
        <taxon>Streptosporangiales</taxon>
        <taxon>Streptosporangiaceae</taxon>
        <taxon>Nonomuraea</taxon>
    </lineage>
</organism>
<comment type="caution">
    <text evidence="1">The sequence shown here is derived from an EMBL/GenBank/DDBJ whole genome shotgun (WGS) entry which is preliminary data.</text>
</comment>
<dbReference type="SUPFAM" id="SSF52540">
    <property type="entry name" value="P-loop containing nucleoside triphosphate hydrolases"/>
    <property type="match status" value="1"/>
</dbReference>
<reference evidence="2" key="1">
    <citation type="journal article" date="2019" name="Int. J. Syst. Evol. Microbiol.">
        <title>The Global Catalogue of Microorganisms (GCM) 10K type strain sequencing project: providing services to taxonomists for standard genome sequencing and annotation.</title>
        <authorList>
            <consortium name="The Broad Institute Genomics Platform"/>
            <consortium name="The Broad Institute Genome Sequencing Center for Infectious Disease"/>
            <person name="Wu L."/>
            <person name="Ma J."/>
        </authorList>
    </citation>
    <scope>NUCLEOTIDE SEQUENCE [LARGE SCALE GENOMIC DNA]</scope>
    <source>
        <strain evidence="2">JCM 17326</strain>
    </source>
</reference>
<proteinExistence type="predicted"/>
<dbReference type="InterPro" id="IPR027417">
    <property type="entry name" value="P-loop_NTPase"/>
</dbReference>
<accession>A0ABP6VZ63</accession>
<evidence type="ECO:0000313" key="1">
    <source>
        <dbReference type="EMBL" id="GAA3541526.1"/>
    </source>
</evidence>
<name>A0ABP6VZ63_9ACTN</name>
<gene>
    <name evidence="1" type="ORF">GCM10022419_022150</name>
</gene>
<dbReference type="EMBL" id="BAABDQ010000003">
    <property type="protein sequence ID" value="GAA3541526.1"/>
    <property type="molecule type" value="Genomic_DNA"/>
</dbReference>
<evidence type="ECO:0000313" key="2">
    <source>
        <dbReference type="Proteomes" id="UP001500630"/>
    </source>
</evidence>
<dbReference type="RefSeq" id="WP_345560774.1">
    <property type="nucleotide sequence ID" value="NZ_BAABDQ010000003.1"/>
</dbReference>
<evidence type="ECO:0008006" key="3">
    <source>
        <dbReference type="Google" id="ProtNLM"/>
    </source>
</evidence>
<keyword evidence="2" id="KW-1185">Reference proteome</keyword>
<protein>
    <recommendedName>
        <fullName evidence="3">Helicase ATP-binding domain-containing protein</fullName>
    </recommendedName>
</protein>